<dbReference type="PRINTS" id="PR00866">
    <property type="entry name" value="RNADNAPOLMS"/>
</dbReference>
<keyword evidence="6 11" id="KW-0695">RNA-directed DNA polymerase</keyword>
<accession>A0ABY1LBS6</accession>
<dbReference type="Proteomes" id="UP000190669">
    <property type="component" value="Unassembled WGS sequence"/>
</dbReference>
<gene>
    <name evidence="11" type="ORF">SAMN05421800_11540</name>
</gene>
<evidence type="ECO:0000313" key="11">
    <source>
        <dbReference type="EMBL" id="SKB93806.1"/>
    </source>
</evidence>
<keyword evidence="4" id="KW-0479">Metal-binding</keyword>
<evidence type="ECO:0000256" key="5">
    <source>
        <dbReference type="ARBA" id="ARBA00022842"/>
    </source>
</evidence>
<evidence type="ECO:0000256" key="3">
    <source>
        <dbReference type="ARBA" id="ARBA00022695"/>
    </source>
</evidence>
<evidence type="ECO:0000313" key="12">
    <source>
        <dbReference type="Proteomes" id="UP000190669"/>
    </source>
</evidence>
<reference evidence="11 12" key="1">
    <citation type="submission" date="2017-02" db="EMBL/GenBank/DDBJ databases">
        <authorList>
            <person name="Varghese N."/>
            <person name="Submissions S."/>
        </authorList>
    </citation>
    <scope>NUCLEOTIDE SEQUENCE [LARGE SCALE GENOMIC DNA]</scope>
    <source>
        <strain evidence="11 12">DSM 16775</strain>
    </source>
</reference>
<keyword evidence="7" id="KW-0051">Antiviral defense</keyword>
<dbReference type="PANTHER" id="PTHR34047">
    <property type="entry name" value="NUCLEAR INTRON MATURASE 1, MITOCHONDRIAL-RELATED"/>
    <property type="match status" value="1"/>
</dbReference>
<keyword evidence="5" id="KW-0460">Magnesium</keyword>
<dbReference type="InterPro" id="IPR051083">
    <property type="entry name" value="GrpII_Intron_Splice-Mob/Def"/>
</dbReference>
<dbReference type="GO" id="GO:0003964">
    <property type="term" value="F:RNA-directed DNA polymerase activity"/>
    <property type="evidence" value="ECO:0007669"/>
    <property type="project" value="UniProtKB-KW"/>
</dbReference>
<keyword evidence="12" id="KW-1185">Reference proteome</keyword>
<dbReference type="SUPFAM" id="SSF56672">
    <property type="entry name" value="DNA/RNA polymerases"/>
    <property type="match status" value="1"/>
</dbReference>
<dbReference type="PANTHER" id="PTHR34047:SF7">
    <property type="entry name" value="RNA-DIRECTED DNA POLYMERASE"/>
    <property type="match status" value="1"/>
</dbReference>
<evidence type="ECO:0000259" key="10">
    <source>
        <dbReference type="PROSITE" id="PS50878"/>
    </source>
</evidence>
<dbReference type="InterPro" id="IPR000477">
    <property type="entry name" value="RT_dom"/>
</dbReference>
<evidence type="ECO:0000256" key="1">
    <source>
        <dbReference type="ARBA" id="ARBA00012493"/>
    </source>
</evidence>
<name>A0ABY1LBS6_9FLAO</name>
<evidence type="ECO:0000256" key="7">
    <source>
        <dbReference type="ARBA" id="ARBA00023118"/>
    </source>
</evidence>
<feature type="domain" description="Reverse transcriptase" evidence="10">
    <location>
        <begin position="49"/>
        <end position="286"/>
    </location>
</feature>
<evidence type="ECO:0000256" key="6">
    <source>
        <dbReference type="ARBA" id="ARBA00022918"/>
    </source>
</evidence>
<dbReference type="RefSeq" id="WP_079466070.1">
    <property type="nucleotide sequence ID" value="NZ_CP033935.1"/>
</dbReference>
<comment type="caution">
    <text evidence="11">The sequence shown here is derived from an EMBL/GenBank/DDBJ whole genome shotgun (WGS) entry which is preliminary data.</text>
</comment>
<protein>
    <recommendedName>
        <fullName evidence="1">RNA-directed DNA polymerase</fullName>
        <ecNumber evidence="1">2.7.7.49</ecNumber>
    </recommendedName>
</protein>
<dbReference type="EC" id="2.7.7.49" evidence="1"/>
<evidence type="ECO:0000256" key="9">
    <source>
        <dbReference type="ARBA" id="ARBA00048173"/>
    </source>
</evidence>
<organism evidence="11 12">
    <name type="scientific">Chryseobacterium balustinum</name>
    <dbReference type="NCBI Taxonomy" id="246"/>
    <lineage>
        <taxon>Bacteria</taxon>
        <taxon>Pseudomonadati</taxon>
        <taxon>Bacteroidota</taxon>
        <taxon>Flavobacteriia</taxon>
        <taxon>Flavobacteriales</taxon>
        <taxon>Weeksellaceae</taxon>
        <taxon>Chryseobacterium group</taxon>
        <taxon>Chryseobacterium</taxon>
    </lineage>
</organism>
<keyword evidence="3" id="KW-0548">Nucleotidyltransferase</keyword>
<keyword evidence="2" id="KW-0808">Transferase</keyword>
<proteinExistence type="inferred from homology"/>
<evidence type="ECO:0000256" key="2">
    <source>
        <dbReference type="ARBA" id="ARBA00022679"/>
    </source>
</evidence>
<dbReference type="Pfam" id="PF00078">
    <property type="entry name" value="RVT_1"/>
    <property type="match status" value="1"/>
</dbReference>
<comment type="similarity">
    <text evidence="8">Belongs to the bacterial reverse transcriptase family.</text>
</comment>
<evidence type="ECO:0000256" key="4">
    <source>
        <dbReference type="ARBA" id="ARBA00022723"/>
    </source>
</evidence>
<comment type="catalytic activity">
    <reaction evidence="9">
        <text>DNA(n) + a 2'-deoxyribonucleoside 5'-triphosphate = DNA(n+1) + diphosphate</text>
        <dbReference type="Rhea" id="RHEA:22508"/>
        <dbReference type="Rhea" id="RHEA-COMP:17339"/>
        <dbReference type="Rhea" id="RHEA-COMP:17340"/>
        <dbReference type="ChEBI" id="CHEBI:33019"/>
        <dbReference type="ChEBI" id="CHEBI:61560"/>
        <dbReference type="ChEBI" id="CHEBI:173112"/>
        <dbReference type="EC" id="2.7.7.49"/>
    </reaction>
</comment>
<sequence length="402" mass="46755">MVTKEITIEQKKIISDTFRWVKNVSDFCLVLNYCQSIVYPQTYFDISEYLLKTLAHPNSKNRYKTFKIKKKNGGTRTIHSPKPELKILLRCINLILQCTYTVHQNAYGFVEGKSVVDNAKLHCNNNYVFNIDLKDFFPSIEIGRVLNRLSFPPFNLKKENGNEKIGNYIAWLACENILVERELNGKIIKTVKRVLPQGSPISPILTNIICERLDRRLTGLANRFGVRYSRYADDITFSSMHNVYQKDGEFRKEMERIISEQYFTINQSKVRLQKSTVRQEVTGITVNKQVNVSQKYIKQLRMWLYFCETYGTNKGLSLFLKSYIKDKTHVKKAIPTPEFMEAVIVGKLNYLSMVKGVENSTYLKLKERFDNLSSTYVDVENILAVWEENGIDEAMDLYSKIV</sequence>
<dbReference type="InterPro" id="IPR043502">
    <property type="entry name" value="DNA/RNA_pol_sf"/>
</dbReference>
<evidence type="ECO:0000256" key="8">
    <source>
        <dbReference type="ARBA" id="ARBA00034120"/>
    </source>
</evidence>
<dbReference type="PROSITE" id="PS50878">
    <property type="entry name" value="RT_POL"/>
    <property type="match status" value="1"/>
</dbReference>
<dbReference type="InterPro" id="IPR000123">
    <property type="entry name" value="Reverse_transcriptase_msDNA"/>
</dbReference>
<dbReference type="CDD" id="cd03487">
    <property type="entry name" value="RT_Bac_retron_II"/>
    <property type="match status" value="1"/>
</dbReference>
<dbReference type="EMBL" id="FUZE01000015">
    <property type="protein sequence ID" value="SKB93806.1"/>
    <property type="molecule type" value="Genomic_DNA"/>
</dbReference>